<name>A0A841T1K3_9BACL</name>
<dbReference type="Gene3D" id="2.160.20.110">
    <property type="match status" value="1"/>
</dbReference>
<gene>
    <name evidence="3" type="ORF">H7B67_16635</name>
</gene>
<dbReference type="Pfam" id="PF18316">
    <property type="entry name" value="S-l_SbsC_C"/>
    <property type="match status" value="1"/>
</dbReference>
<dbReference type="GO" id="GO:0016020">
    <property type="term" value="C:membrane"/>
    <property type="evidence" value="ECO:0007669"/>
    <property type="project" value="InterPro"/>
</dbReference>
<feature type="domain" description="SLH" evidence="2">
    <location>
        <begin position="1350"/>
        <end position="1409"/>
    </location>
</feature>
<dbReference type="SUPFAM" id="SSF49313">
    <property type="entry name" value="Cadherin-like"/>
    <property type="match status" value="1"/>
</dbReference>
<dbReference type="InterPro" id="IPR051465">
    <property type="entry name" value="Cell_Envelope_Struct_Comp"/>
</dbReference>
<dbReference type="GO" id="GO:0030246">
    <property type="term" value="F:carbohydrate binding"/>
    <property type="evidence" value="ECO:0007669"/>
    <property type="project" value="InterPro"/>
</dbReference>
<sequence length="1473" mass="151985">MKRISTIMIWTLAILLMLPSGFGAKAAFADSSEAPPVIDGWVQVSTAEQLLYIDRNQELYLSENIRLANDIDLSGNEWVPLGGNGLAAYSGTFDGRGHVVSGIEVTSDTLEVAGFFGQSSGIIRNLGVEVEIDGGIRAGGITGSQSAGRIEHSYSLGSVSGRAPVNLYYSSAGGLAGESTNAVVTESYSEASVSVSPSANQYAGGLVGSGNGSIRDSYARGPISNQPVTGIGYDLRNGGLTSFLINGSIERTYATGRVDTSNDAGAFFAYYGGLMTDLSGSAAVVSSYFDTQTTEQASGIAPRQNSSGIVGLTTAKMKDSSSYVGWDFDGTWAISPAVNDGYPYLRPVILTTILTDGVKDEAYPPLRLEAWDGARGGIAWSASGLPDGMTMDASGLLRGTPAESGTFVVEVAGTDAGGAVASEALRLTVAERAPDTADIDIGPGAAFGTTRVTAEPADSAHTFAYTLGDAAAERPLAGSPLPADAVDYTPGDDIAGASAGQYLTVYEVDASSRIQAWGVIQLFDAHFQTKISVTGVSLDKAELTLTVGDPAERLIATVAPADATNKAVAWSSNNANVAIVDPTGEVTAVGEGMATIVVTTQDGGFYASAVVTVLPALPVIVPVTGVSLDKAELTLTVGDPAERLIATVAPADATNKAVAWSSSNANVAIVDPTGKVTAVGEGTATIVVTTQDGGFYASAVVTVLPASPVIVPVTGVALDKTELTLTVGDPAERLIATVAPADATNQAVAWSSSDADVATVSATGEVTAVDEGTATITATTQDGGFYASAVVTVLPAPPVIVPVTGVTLDKAELTLTVGDPAQRLTATVAPADATNKAVTWSSSDANVVTVSATGEVTAVDEGTATITVTTQDGGFYANAVVTVLPAPPVIVPVTGVTLDKAELTLTVGDPAQRLTATIAPADATNQAVTWNSSDTDVATVTPTGEVTAIGEGTATITITTQDGGFEASAVVTVLPTPQVPTVGSIAGTVYGTGGEPLNGATVTVGEHTAATDDQGSFTLENIEPGSQTITITASGYQAKEITATVLPGDTVDVGRIDLIAETTTIPGTPVPIPDPIFKMTVKINGHDIDLTVVKERTSDGRAVTRLIAEASQLQALFDANRIVEVDVGDSDPVVKLDLPANAIKEILNAQPDAAIRLKANGASFSLPLAVWRNIDGSSVITIAIGMETETSGQRWRTELGEQGLALLSTPTDFSIYIDGREMTSFGNVYTERTITLDQEVNPALSTVVWLDADRVPHFVPSVFQSADNATQATFYAPHNSLYAVVQSGHSFDDVQGHWAQKDIELLANKLIVNGTGRGTFAPNERVTRASFAAMLVRALGLTEASGVSLLSDIRPYDWFAGAVATAYDAGLILGDETGAFRPNDPVTREQMAAMIARAIAFAGLTPETSRSALDRLSDKQELAVWANEPIAILLQTGVMEGNAQGTFAPRAPATRAECAAVLSRLLQYLQWMN</sequence>
<dbReference type="SUPFAM" id="SSF49373">
    <property type="entry name" value="Invasin/intimin cell-adhesion fragments"/>
    <property type="match status" value="5"/>
</dbReference>
<keyword evidence="4" id="KW-1185">Reference proteome</keyword>
<dbReference type="Gene3D" id="2.60.40.1120">
    <property type="entry name" value="Carboxypeptidase-like, regulatory domain"/>
    <property type="match status" value="1"/>
</dbReference>
<dbReference type="InterPro" id="IPR015919">
    <property type="entry name" value="Cadherin-like_sf"/>
</dbReference>
<dbReference type="InterPro" id="IPR003343">
    <property type="entry name" value="Big_2"/>
</dbReference>
<protein>
    <submittedName>
        <fullName evidence="3">Ig-like domain-containing protein</fullName>
    </submittedName>
</protein>
<feature type="domain" description="SLH" evidence="2">
    <location>
        <begin position="1286"/>
        <end position="1349"/>
    </location>
</feature>
<proteinExistence type="predicted"/>
<dbReference type="Pfam" id="PF13620">
    <property type="entry name" value="CarboxypepD_reg"/>
    <property type="match status" value="1"/>
</dbReference>
<dbReference type="InterPro" id="IPR013783">
    <property type="entry name" value="Ig-like_fold"/>
</dbReference>
<organism evidence="3 4">
    <name type="scientific">Cohnella thailandensis</name>
    <dbReference type="NCBI Taxonomy" id="557557"/>
    <lineage>
        <taxon>Bacteria</taxon>
        <taxon>Bacillati</taxon>
        <taxon>Bacillota</taxon>
        <taxon>Bacilli</taxon>
        <taxon>Bacillales</taxon>
        <taxon>Paenibacillaceae</taxon>
        <taxon>Cohnella</taxon>
    </lineage>
</organism>
<evidence type="ECO:0000256" key="1">
    <source>
        <dbReference type="SAM" id="SignalP"/>
    </source>
</evidence>
<feature type="chain" id="PRO_5032948157" evidence="1">
    <location>
        <begin position="30"/>
        <end position="1473"/>
    </location>
</feature>
<dbReference type="Pfam" id="PF00395">
    <property type="entry name" value="SLH"/>
    <property type="match status" value="3"/>
</dbReference>
<dbReference type="InterPro" id="IPR001119">
    <property type="entry name" value="SLH_dom"/>
</dbReference>
<dbReference type="Gene3D" id="2.60.40.1080">
    <property type="match status" value="5"/>
</dbReference>
<dbReference type="GO" id="GO:0005509">
    <property type="term" value="F:calcium ion binding"/>
    <property type="evidence" value="ECO:0007669"/>
    <property type="project" value="InterPro"/>
</dbReference>
<evidence type="ECO:0000313" key="3">
    <source>
        <dbReference type="EMBL" id="MBB6635747.1"/>
    </source>
</evidence>
<evidence type="ECO:0000259" key="2">
    <source>
        <dbReference type="PROSITE" id="PS51272"/>
    </source>
</evidence>
<feature type="signal peptide" evidence="1">
    <location>
        <begin position="1"/>
        <end position="29"/>
    </location>
</feature>
<keyword evidence="1" id="KW-0732">Signal</keyword>
<reference evidence="3 4" key="1">
    <citation type="submission" date="2020-08" db="EMBL/GenBank/DDBJ databases">
        <title>Cohnella phylogeny.</title>
        <authorList>
            <person name="Dunlap C."/>
        </authorList>
    </citation>
    <scope>NUCLEOTIDE SEQUENCE [LARGE SCALE GENOMIC DNA]</scope>
    <source>
        <strain evidence="3 4">DSM 25241</strain>
    </source>
</reference>
<feature type="domain" description="SLH" evidence="2">
    <location>
        <begin position="1413"/>
        <end position="1473"/>
    </location>
</feature>
<dbReference type="PANTHER" id="PTHR43308:SF5">
    <property type="entry name" value="S-LAYER PROTEIN _ PEPTIDOGLYCAN ENDO-BETA-N-ACETYLGLUCOSAMINIDASE"/>
    <property type="match status" value="1"/>
</dbReference>
<dbReference type="Gene3D" id="2.60.40.10">
    <property type="entry name" value="Immunoglobulins"/>
    <property type="match status" value="1"/>
</dbReference>
<dbReference type="Pfam" id="PF02368">
    <property type="entry name" value="Big_2"/>
    <property type="match status" value="5"/>
</dbReference>
<accession>A0A841T1K3</accession>
<dbReference type="SMART" id="SM00635">
    <property type="entry name" value="BID_2"/>
    <property type="match status" value="5"/>
</dbReference>
<dbReference type="Proteomes" id="UP000535838">
    <property type="component" value="Unassembled WGS sequence"/>
</dbReference>
<dbReference type="SUPFAM" id="SSF49452">
    <property type="entry name" value="Starch-binding domain-like"/>
    <property type="match status" value="1"/>
</dbReference>
<dbReference type="PROSITE" id="PS51272">
    <property type="entry name" value="SLH"/>
    <property type="match status" value="3"/>
</dbReference>
<dbReference type="EMBL" id="JACJVQ010000014">
    <property type="protein sequence ID" value="MBB6635747.1"/>
    <property type="molecule type" value="Genomic_DNA"/>
</dbReference>
<comment type="caution">
    <text evidence="3">The sequence shown here is derived from an EMBL/GenBank/DDBJ whole genome shotgun (WGS) entry which is preliminary data.</text>
</comment>
<evidence type="ECO:0000313" key="4">
    <source>
        <dbReference type="Proteomes" id="UP000535838"/>
    </source>
</evidence>
<dbReference type="PANTHER" id="PTHR43308">
    <property type="entry name" value="OUTER MEMBRANE PROTEIN ALPHA-RELATED"/>
    <property type="match status" value="1"/>
</dbReference>
<dbReference type="InterPro" id="IPR008964">
    <property type="entry name" value="Invasin/intimin_cell_adhesion"/>
</dbReference>
<dbReference type="RefSeq" id="WP_185120983.1">
    <property type="nucleotide sequence ID" value="NZ_JACJVQ010000014.1"/>
</dbReference>
<dbReference type="InterPro" id="IPR013784">
    <property type="entry name" value="Carb-bd-like_fold"/>
</dbReference>
<dbReference type="InterPro" id="IPR040751">
    <property type="entry name" value="SbsC_C"/>
</dbReference>